<accession>A0ABU9J3C5</accession>
<dbReference type="Proteomes" id="UP001459204">
    <property type="component" value="Unassembled WGS sequence"/>
</dbReference>
<comment type="caution">
    <text evidence="1">The sequence shown here is derived from an EMBL/GenBank/DDBJ whole genome shotgun (WGS) entry which is preliminary data.</text>
</comment>
<evidence type="ECO:0000313" key="1">
    <source>
        <dbReference type="EMBL" id="MEL1265430.1"/>
    </source>
</evidence>
<sequence length="47" mass="5118">MVSGIVTAVLLVLFVAGWIWAWSPRRKAEFDDAAALPLDEDDGESKA</sequence>
<name>A0ABU9J3C5_9GAMM</name>
<keyword evidence="2" id="KW-1185">Reference proteome</keyword>
<proteinExistence type="predicted"/>
<dbReference type="RefSeq" id="WP_341726599.1">
    <property type="nucleotide sequence ID" value="NZ_JBBWWT010000006.1"/>
</dbReference>
<dbReference type="Pfam" id="PF05545">
    <property type="entry name" value="FixQ"/>
    <property type="match status" value="1"/>
</dbReference>
<dbReference type="InterPro" id="IPR008621">
    <property type="entry name" value="Cbb3-typ_cyt_oxidase_comp"/>
</dbReference>
<gene>
    <name evidence="1" type="ORF">AAD027_13790</name>
</gene>
<protein>
    <submittedName>
        <fullName evidence="1">Cbb3-type cytochrome c oxidase subunit 3</fullName>
    </submittedName>
</protein>
<reference evidence="1 2" key="1">
    <citation type="submission" date="2024-04" db="EMBL/GenBank/DDBJ databases">
        <title>Draft genome sequence of Pseudoxanthomonas putridarboris WD12.</title>
        <authorList>
            <person name="Oh J."/>
        </authorList>
    </citation>
    <scope>NUCLEOTIDE SEQUENCE [LARGE SCALE GENOMIC DNA]</scope>
    <source>
        <strain evidence="1 2">WD12</strain>
    </source>
</reference>
<dbReference type="EMBL" id="JBBWWT010000006">
    <property type="protein sequence ID" value="MEL1265430.1"/>
    <property type="molecule type" value="Genomic_DNA"/>
</dbReference>
<organism evidence="1 2">
    <name type="scientific">Pseudoxanthomonas putridarboris</name>
    <dbReference type="NCBI Taxonomy" id="752605"/>
    <lineage>
        <taxon>Bacteria</taxon>
        <taxon>Pseudomonadati</taxon>
        <taxon>Pseudomonadota</taxon>
        <taxon>Gammaproteobacteria</taxon>
        <taxon>Lysobacterales</taxon>
        <taxon>Lysobacteraceae</taxon>
        <taxon>Pseudoxanthomonas</taxon>
    </lineage>
</organism>
<evidence type="ECO:0000313" key="2">
    <source>
        <dbReference type="Proteomes" id="UP001459204"/>
    </source>
</evidence>